<reference evidence="2" key="1">
    <citation type="submission" date="2023-03" db="EMBL/GenBank/DDBJ databases">
        <title>Mating type loci evolution in Malassezia.</title>
        <authorList>
            <person name="Coelho M.A."/>
        </authorList>
    </citation>
    <scope>NUCLEOTIDE SEQUENCE</scope>
    <source>
        <strain evidence="2">CBS 11721</strain>
    </source>
</reference>
<organism evidence="2 3">
    <name type="scientific">Malassezia cuniculi</name>
    <dbReference type="NCBI Taxonomy" id="948313"/>
    <lineage>
        <taxon>Eukaryota</taxon>
        <taxon>Fungi</taxon>
        <taxon>Dikarya</taxon>
        <taxon>Basidiomycota</taxon>
        <taxon>Ustilaginomycotina</taxon>
        <taxon>Malasseziomycetes</taxon>
        <taxon>Malasseziales</taxon>
        <taxon>Malasseziaceae</taxon>
        <taxon>Malassezia</taxon>
    </lineage>
</organism>
<name>A0AAF0EYV1_9BASI</name>
<dbReference type="Proteomes" id="UP001219933">
    <property type="component" value="Chromosome 3"/>
</dbReference>
<accession>A0AAF0EYV1</accession>
<sequence>MSTPAANVPLISRQSDYFSSPSGLRSRRTLNSASDMQPMSLSLREIASPVSDLSEFSGAPPSPSTLTDIILTLHSSLYGAKRSVPEVREIMQRYYEGSAVFSSPLVSVHGRERIVDQFVLAFTIPTVNVISELRDVICSDFEFDGTRAGIIDHTIRVTFFPWFVGEEEEPPKAGVTSGSITPHPFAETTYGSVNSPAQFARSRTYSSGGWSARPRTPRSVSVMSATPSSARVRGSPHASDKLLSAGVATPQPLDLGQRWAAEGLGRSSIWVLLVRFINPRRMLRSLLTIEMRVMSRFEFNEAGRIVRHEDIWSVREFLETFLPFVSVFYYIQRFILGVLTSWAVRLEFRGQA</sequence>
<evidence type="ECO:0000313" key="2">
    <source>
        <dbReference type="EMBL" id="WFD35227.1"/>
    </source>
</evidence>
<feature type="compositionally biased region" description="Polar residues" evidence="1">
    <location>
        <begin position="218"/>
        <end position="229"/>
    </location>
</feature>
<proteinExistence type="predicted"/>
<evidence type="ECO:0000256" key="1">
    <source>
        <dbReference type="SAM" id="MobiDB-lite"/>
    </source>
</evidence>
<dbReference type="EMBL" id="CP119879">
    <property type="protein sequence ID" value="WFD35227.1"/>
    <property type="molecule type" value="Genomic_DNA"/>
</dbReference>
<feature type="region of interest" description="Disordered" evidence="1">
    <location>
        <begin position="204"/>
        <end position="236"/>
    </location>
</feature>
<keyword evidence="3" id="KW-1185">Reference proteome</keyword>
<protein>
    <submittedName>
        <fullName evidence="2">Uncharacterized protein</fullName>
    </submittedName>
</protein>
<gene>
    <name evidence="2" type="ORF">MCUN1_002077</name>
</gene>
<evidence type="ECO:0000313" key="3">
    <source>
        <dbReference type="Proteomes" id="UP001219933"/>
    </source>
</evidence>
<dbReference type="AlphaFoldDB" id="A0AAF0EYV1"/>